<feature type="region of interest" description="Disordered" evidence="1">
    <location>
        <begin position="44"/>
        <end position="76"/>
    </location>
</feature>
<dbReference type="EMBL" id="CP059735">
    <property type="protein sequence ID" value="WDE01303.1"/>
    <property type="molecule type" value="Genomic_DNA"/>
</dbReference>
<keyword evidence="3" id="KW-1185">Reference proteome</keyword>
<dbReference type="KEGG" id="tact:SG35_012075"/>
<reference evidence="2 3" key="1">
    <citation type="journal article" date="2015" name="Genome Announc.">
        <title>Draft Genome Sequences of Marine Isolates of Thalassomonas viridans and Thalassomonas actiniarum.</title>
        <authorList>
            <person name="Olonade I."/>
            <person name="van Zyl L.J."/>
            <person name="Trindade M."/>
        </authorList>
    </citation>
    <scope>NUCLEOTIDE SEQUENCE [LARGE SCALE GENOMIC DNA]</scope>
    <source>
        <strain evidence="2 3">A5K-106</strain>
    </source>
</reference>
<dbReference type="Proteomes" id="UP000032568">
    <property type="component" value="Chromosome"/>
</dbReference>
<reference evidence="2 3" key="2">
    <citation type="journal article" date="2022" name="Mar. Drugs">
        <title>Bioassay-Guided Fractionation Leads to the Detection of Cholic Acid Generated by the Rare Thalassomonas sp.</title>
        <authorList>
            <person name="Pheiffer F."/>
            <person name="Schneider Y.K."/>
            <person name="Hansen E.H."/>
            <person name="Andersen J.H."/>
            <person name="Isaksson J."/>
            <person name="Busche T."/>
            <person name="R C."/>
            <person name="Kalinowski J."/>
            <person name="Zyl L.V."/>
            <person name="Trindade M."/>
        </authorList>
    </citation>
    <scope>NUCLEOTIDE SEQUENCE [LARGE SCALE GENOMIC DNA]</scope>
    <source>
        <strain evidence="2 3">A5K-106</strain>
    </source>
</reference>
<organism evidence="2 3">
    <name type="scientific">Thalassomonas actiniarum</name>
    <dbReference type="NCBI Taxonomy" id="485447"/>
    <lineage>
        <taxon>Bacteria</taxon>
        <taxon>Pseudomonadati</taxon>
        <taxon>Pseudomonadota</taxon>
        <taxon>Gammaproteobacteria</taxon>
        <taxon>Alteromonadales</taxon>
        <taxon>Colwelliaceae</taxon>
        <taxon>Thalassomonas</taxon>
    </lineage>
</organism>
<evidence type="ECO:0000256" key="1">
    <source>
        <dbReference type="SAM" id="MobiDB-lite"/>
    </source>
</evidence>
<evidence type="ECO:0000313" key="3">
    <source>
        <dbReference type="Proteomes" id="UP000032568"/>
    </source>
</evidence>
<feature type="compositionally biased region" description="Low complexity" evidence="1">
    <location>
        <begin position="54"/>
        <end position="66"/>
    </location>
</feature>
<sequence>MQSLYRTAQAKSRKVTAGRSASFYPLAYGKRNARIREILHAPVTQAPSPHIALQQTGQKTTQQGTTPRKTGSSPAAGIIQRNTGETAAVMAQGTRTGSGLQFLPVNVTDTQVGPVSIAGGRRHRRASRLNVIIAANMTPRLLSRALLPLWTSATPFTPPGETSPLPLEIIDEETLAKALLVYNHSYLSLPDMPAWQVGLRLPLPVQIDETNGVATVNPGAIRRLAATFDQELIALLDSRTVSNTVPSAVMLTAEVDAFLSRNATAQRRGSNLSARAERNVQALRPFIEAVFARVNAADGFALALAFMTDQVNRTISLIGSQQDGAAILSLIQTRLNSAPGDITPEQQSHLDRANHMLALVSGGAVVAPPAERRQRHRRRRLEMRRSIAGRPCACMVFIHNDERNARRAVEDLHRACRYNLAIIDRGTLRSREISVPGQGATDPNELFPESVQTECTSNEAACRLYEASHNDRRAMQIQFFLTMKQCSKNFSLPTIALHNNRSSDTDAFRGAALSEQQNASLTGGVERETASGSGSRDDLRSRLQAVSPVVRGRRRPDFSRLLNLGGTTNIFRWCNMPEIVACHVGDTEHPDFVIWTTTREDFTAFSGQNFNVVLQDRAAGESATDLSTLYVRLGSDHRYINIETPHSRPTRLDSEAVRRENMNAITGALRARNLLCCDETLLGSVADIP</sequence>
<evidence type="ECO:0000313" key="2">
    <source>
        <dbReference type="EMBL" id="WDE01303.1"/>
    </source>
</evidence>
<protein>
    <submittedName>
        <fullName evidence="2">Uncharacterized protein</fullName>
    </submittedName>
</protein>
<dbReference type="AlphaFoldDB" id="A0AAF0C598"/>
<feature type="compositionally biased region" description="Basic and acidic residues" evidence="1">
    <location>
        <begin position="525"/>
        <end position="541"/>
    </location>
</feature>
<feature type="region of interest" description="Disordered" evidence="1">
    <location>
        <begin position="516"/>
        <end position="542"/>
    </location>
</feature>
<name>A0AAF0C598_9GAMM</name>
<dbReference type="RefSeq" id="WP_152646496.1">
    <property type="nucleotide sequence ID" value="NZ_CP059735.1"/>
</dbReference>
<accession>A0AAF0C598</accession>
<proteinExistence type="predicted"/>
<gene>
    <name evidence="2" type="ORF">SG35_012075</name>
</gene>